<accession>A0A2S7IPS4</accession>
<sequence>MNTREQMLRQFRLLTDWYVSVLEGITEEQGSQVLSEHTNSLEWIAGHLLIMRARNTVRLGQPVESYPYLDLFVDPTLPPPQFIPFDRSKKYPGLTELVQDWTQYSDRFIETLEAADDWVLQTEIPLQGPTGGTTVEDLFTSMVLHEAFHIGQMSILRKALGYQAMYWFRRRENQERSGILNEA</sequence>
<proteinExistence type="predicted"/>
<dbReference type="InterPro" id="IPR034660">
    <property type="entry name" value="DinB/YfiT-like"/>
</dbReference>
<dbReference type="OrthoDB" id="979560at2"/>
<dbReference type="InterPro" id="IPR024775">
    <property type="entry name" value="DinB-like"/>
</dbReference>
<feature type="domain" description="DinB-like" evidence="1">
    <location>
        <begin position="16"/>
        <end position="153"/>
    </location>
</feature>
<keyword evidence="3" id="KW-1185">Reference proteome</keyword>
<protein>
    <recommendedName>
        <fullName evidence="1">DinB-like domain-containing protein</fullName>
    </recommendedName>
</protein>
<dbReference type="AlphaFoldDB" id="A0A2S7IPS4"/>
<evidence type="ECO:0000259" key="1">
    <source>
        <dbReference type="Pfam" id="PF12867"/>
    </source>
</evidence>
<name>A0A2S7IPS4_9BACT</name>
<dbReference type="Proteomes" id="UP000239590">
    <property type="component" value="Unassembled WGS sequence"/>
</dbReference>
<evidence type="ECO:0000313" key="3">
    <source>
        <dbReference type="Proteomes" id="UP000239590"/>
    </source>
</evidence>
<evidence type="ECO:0000313" key="2">
    <source>
        <dbReference type="EMBL" id="PQA59580.1"/>
    </source>
</evidence>
<dbReference type="Gene3D" id="1.20.120.450">
    <property type="entry name" value="dinb family like domain"/>
    <property type="match status" value="1"/>
</dbReference>
<dbReference type="Pfam" id="PF12867">
    <property type="entry name" value="DinB_2"/>
    <property type="match status" value="1"/>
</dbReference>
<comment type="caution">
    <text evidence="2">The sequence shown here is derived from an EMBL/GenBank/DDBJ whole genome shotgun (WGS) entry which is preliminary data.</text>
</comment>
<organism evidence="2 3">
    <name type="scientific">Siphonobacter curvatus</name>
    <dbReference type="NCBI Taxonomy" id="2094562"/>
    <lineage>
        <taxon>Bacteria</taxon>
        <taxon>Pseudomonadati</taxon>
        <taxon>Bacteroidota</taxon>
        <taxon>Cytophagia</taxon>
        <taxon>Cytophagales</taxon>
        <taxon>Cytophagaceae</taxon>
        <taxon>Siphonobacter</taxon>
    </lineage>
</organism>
<dbReference type="RefSeq" id="WP_104711187.1">
    <property type="nucleotide sequence ID" value="NZ_PTRA01000001.1"/>
</dbReference>
<reference evidence="3" key="1">
    <citation type="submission" date="2018-02" db="EMBL/GenBank/DDBJ databases">
        <title>Genome sequencing of Solimonas sp. HR-BB.</title>
        <authorList>
            <person name="Lee Y."/>
            <person name="Jeon C.O."/>
        </authorList>
    </citation>
    <scope>NUCLEOTIDE SEQUENCE [LARGE SCALE GENOMIC DNA]</scope>
    <source>
        <strain evidence="3">HR-U</strain>
    </source>
</reference>
<gene>
    <name evidence="2" type="ORF">C5O19_08050</name>
</gene>
<dbReference type="SUPFAM" id="SSF109854">
    <property type="entry name" value="DinB/YfiT-like putative metalloenzymes"/>
    <property type="match status" value="1"/>
</dbReference>
<dbReference type="EMBL" id="PTRA01000001">
    <property type="protein sequence ID" value="PQA59580.1"/>
    <property type="molecule type" value="Genomic_DNA"/>
</dbReference>